<dbReference type="PANTHER" id="PTHR24132:SF24">
    <property type="entry name" value="ANKYRIN REPEAT AND SOCS BOX PROTEIN 6"/>
    <property type="match status" value="1"/>
</dbReference>
<dbReference type="Gene3D" id="3.40.50.10140">
    <property type="entry name" value="Toll/interleukin-1 receptor homology (TIR) domain"/>
    <property type="match status" value="1"/>
</dbReference>
<dbReference type="InterPro" id="IPR035897">
    <property type="entry name" value="Toll_tir_struct_dom_sf"/>
</dbReference>
<dbReference type="Gene3D" id="1.10.533.10">
    <property type="entry name" value="Death Domain, Fas"/>
    <property type="match status" value="2"/>
</dbReference>
<dbReference type="InterPro" id="IPR011029">
    <property type="entry name" value="DEATH-like_dom_sf"/>
</dbReference>
<evidence type="ECO:0000259" key="2">
    <source>
        <dbReference type="PROSITE" id="PS50017"/>
    </source>
</evidence>
<name>A0A7M7NC97_STRPU</name>
<dbReference type="InParanoid" id="A0A7M7NC97"/>
<dbReference type="PANTHER" id="PTHR24132">
    <property type="entry name" value="ANKYRIN REPEAT AND SOCS BOX PROTEIN 6"/>
    <property type="match status" value="1"/>
</dbReference>
<dbReference type="InterPro" id="IPR000488">
    <property type="entry name" value="Death_dom"/>
</dbReference>
<evidence type="ECO:0000256" key="1">
    <source>
        <dbReference type="SAM" id="MobiDB-lite"/>
    </source>
</evidence>
<organism evidence="3 4">
    <name type="scientific">Strongylocentrotus purpuratus</name>
    <name type="common">Purple sea urchin</name>
    <dbReference type="NCBI Taxonomy" id="7668"/>
    <lineage>
        <taxon>Eukaryota</taxon>
        <taxon>Metazoa</taxon>
        <taxon>Echinodermata</taxon>
        <taxon>Eleutherozoa</taxon>
        <taxon>Echinozoa</taxon>
        <taxon>Echinoidea</taxon>
        <taxon>Euechinoidea</taxon>
        <taxon>Echinacea</taxon>
        <taxon>Camarodonta</taxon>
        <taxon>Echinidea</taxon>
        <taxon>Strongylocentrotidae</taxon>
        <taxon>Strongylocentrotus</taxon>
    </lineage>
</organism>
<evidence type="ECO:0000313" key="3">
    <source>
        <dbReference type="EnsemblMetazoa" id="XP_030834361"/>
    </source>
</evidence>
<dbReference type="Proteomes" id="UP000007110">
    <property type="component" value="Unassembled WGS sequence"/>
</dbReference>
<protein>
    <recommendedName>
        <fullName evidence="2">Death domain-containing protein</fullName>
    </recommendedName>
</protein>
<dbReference type="GeneID" id="115918441"/>
<sequence>MKKLIQKNGWKMTTPFESKLGEPVLKSIEKDVSNSSHVVYLITKEDGENENVNHTMTIEMAFQSLTDKGLGGRVIPVFCCDISFVSPKLRSLTGANIHDEALEGRLSRSIDVNIRKKREEEYRSVSEPSQGASSSRQPQQTSHGGTEGTQEIDSGRQEDLDEKLTTVARKVFKHEDLDHLGKALGFEPEDIERYVSTNMKNAHISYMGTLSMLRDWRDRQTEATECEALKDVLKKAGQIRLADILFEPLQGASSSQPQQPSHQSKEEILENVSGRQEDFDENLITIARKIVKHEEIYKLGKGLGFEPADIERYVNTNMKNAHISYMGTLSMLRDWRDTQTKATECKALKDVLRKVGQIRLADELFCTS</sequence>
<accession>A0A7M7NC97</accession>
<reference evidence="4" key="1">
    <citation type="submission" date="2015-02" db="EMBL/GenBank/DDBJ databases">
        <title>Genome sequencing for Strongylocentrotus purpuratus.</title>
        <authorList>
            <person name="Murali S."/>
            <person name="Liu Y."/>
            <person name="Vee V."/>
            <person name="English A."/>
            <person name="Wang M."/>
            <person name="Skinner E."/>
            <person name="Han Y."/>
            <person name="Muzny D.M."/>
            <person name="Worley K.C."/>
            <person name="Gibbs R.A."/>
        </authorList>
    </citation>
    <scope>NUCLEOTIDE SEQUENCE</scope>
</reference>
<evidence type="ECO:0000313" key="4">
    <source>
        <dbReference type="Proteomes" id="UP000007110"/>
    </source>
</evidence>
<dbReference type="GO" id="GO:0007165">
    <property type="term" value="P:signal transduction"/>
    <property type="evidence" value="ECO:0007669"/>
    <property type="project" value="InterPro"/>
</dbReference>
<feature type="region of interest" description="Disordered" evidence="1">
    <location>
        <begin position="119"/>
        <end position="157"/>
    </location>
</feature>
<feature type="domain" description="Death" evidence="2">
    <location>
        <begin position="180"/>
        <end position="249"/>
    </location>
</feature>
<dbReference type="CDD" id="cd01670">
    <property type="entry name" value="Death"/>
    <property type="match status" value="2"/>
</dbReference>
<dbReference type="AlphaFoldDB" id="A0A7M7NC97"/>
<proteinExistence type="predicted"/>
<feature type="domain" description="Death" evidence="2">
    <location>
        <begin position="298"/>
        <end position="368"/>
    </location>
</feature>
<feature type="compositionally biased region" description="Polar residues" evidence="1">
    <location>
        <begin position="126"/>
        <end position="152"/>
    </location>
</feature>
<dbReference type="EnsemblMetazoa" id="XM_030978501">
    <property type="protein sequence ID" value="XP_030834361"/>
    <property type="gene ID" value="LOC115918441"/>
</dbReference>
<reference evidence="3" key="2">
    <citation type="submission" date="2021-01" db="UniProtKB">
        <authorList>
            <consortium name="EnsemblMetazoa"/>
        </authorList>
    </citation>
    <scope>IDENTIFICATION</scope>
</reference>
<dbReference type="SUPFAM" id="SSF47986">
    <property type="entry name" value="DEATH domain"/>
    <property type="match status" value="2"/>
</dbReference>
<dbReference type="RefSeq" id="XP_030834361.1">
    <property type="nucleotide sequence ID" value="XM_030978501.1"/>
</dbReference>
<dbReference type="PROSITE" id="PS50017">
    <property type="entry name" value="DEATH_DOMAIN"/>
    <property type="match status" value="2"/>
</dbReference>
<dbReference type="KEGG" id="spu:115918441"/>
<keyword evidence="4" id="KW-1185">Reference proteome</keyword>